<dbReference type="PANTHER" id="PTHR10746">
    <property type="entry name" value="50S RIBOSOMAL PROTEIN L4"/>
    <property type="match status" value="1"/>
</dbReference>
<dbReference type="InterPro" id="IPR002136">
    <property type="entry name" value="Ribosomal_uL4"/>
</dbReference>
<evidence type="ECO:0000313" key="10">
    <source>
        <dbReference type="Proteomes" id="UP000217153"/>
    </source>
</evidence>
<feature type="region of interest" description="Disordered" evidence="8">
    <location>
        <begin position="46"/>
        <end position="99"/>
    </location>
</feature>
<keyword evidence="4 7" id="KW-0689">Ribosomal protein</keyword>
<evidence type="ECO:0000256" key="4">
    <source>
        <dbReference type="ARBA" id="ARBA00022980"/>
    </source>
</evidence>
<name>A0A249JWL1_9ACTN</name>
<dbReference type="SUPFAM" id="SSF52166">
    <property type="entry name" value="Ribosomal protein L4"/>
    <property type="match status" value="1"/>
</dbReference>
<dbReference type="AlphaFoldDB" id="A0A249JWL1"/>
<evidence type="ECO:0000256" key="5">
    <source>
        <dbReference type="ARBA" id="ARBA00023274"/>
    </source>
</evidence>
<gene>
    <name evidence="7" type="primary">rplD</name>
    <name evidence="9" type="ORF">B1s21122_00825</name>
</gene>
<dbReference type="NCBIfam" id="TIGR03953">
    <property type="entry name" value="rplD_bact"/>
    <property type="match status" value="1"/>
</dbReference>
<comment type="function">
    <text evidence="7">Forms part of the polypeptide exit tunnel.</text>
</comment>
<dbReference type="RefSeq" id="WP_095680230.1">
    <property type="nucleotide sequence ID" value="NZ_CP016768.2"/>
</dbReference>
<sequence length="225" mass="23877">MSLKIEVKDIAGKATGSIDLPAAIFDVQANVPLIHQVVVAQLAAARAGTHKTKNRGEVSGGGKKPFKQKGTGRARQGSTRSPNQRHGGVAHGPVPRKYDQRTPKKMIAAALKGVLSDRQRASRIHAVSGIVEATTTKAAINAVRQFSDRKNLLVVLSRTENAAWLALRNHDDLHLIVNDQLNAYDVLVSDDVIFSEGALRDFIAGPATGKGATAVARESEVGVSA</sequence>
<dbReference type="InterPro" id="IPR013005">
    <property type="entry name" value="Ribosomal_uL4-like"/>
</dbReference>
<proteinExistence type="inferred from homology"/>
<dbReference type="GO" id="GO:0003735">
    <property type="term" value="F:structural constituent of ribosome"/>
    <property type="evidence" value="ECO:0007669"/>
    <property type="project" value="InterPro"/>
</dbReference>
<evidence type="ECO:0000256" key="1">
    <source>
        <dbReference type="ARBA" id="ARBA00010528"/>
    </source>
</evidence>
<evidence type="ECO:0000256" key="3">
    <source>
        <dbReference type="ARBA" id="ARBA00022884"/>
    </source>
</evidence>
<organism evidence="9 10">
    <name type="scientific">Candidatus Nanopelagicus limnae</name>
    <dbReference type="NCBI Taxonomy" id="1884634"/>
    <lineage>
        <taxon>Bacteria</taxon>
        <taxon>Bacillati</taxon>
        <taxon>Actinomycetota</taxon>
        <taxon>Actinomycetes</taxon>
        <taxon>Candidatus Nanopelagicales</taxon>
        <taxon>Candidatus Nanopelagicaceae</taxon>
        <taxon>Candidatus Nanopelagicus</taxon>
    </lineage>
</organism>
<keyword evidence="5 7" id="KW-0687">Ribonucleoprotein</keyword>
<keyword evidence="10" id="KW-1185">Reference proteome</keyword>
<dbReference type="KEGG" id="abam:B1s21122_00825"/>
<reference evidence="10" key="1">
    <citation type="submission" date="2016-10" db="EMBL/GenBank/DDBJ databases">
        <title>High microdiversification within the ubiquitous acI lineage of Actinobacteria.</title>
        <authorList>
            <person name="Neuenschwander S.M."/>
            <person name="Salcher M."/>
            <person name="Ghai R."/>
            <person name="Pernthaler J."/>
        </authorList>
    </citation>
    <scope>NUCLEOTIDE SEQUENCE [LARGE SCALE GENOMIC DNA]</scope>
</reference>
<dbReference type="HAMAP" id="MF_01328_B">
    <property type="entry name" value="Ribosomal_uL4_B"/>
    <property type="match status" value="1"/>
</dbReference>
<protein>
    <recommendedName>
        <fullName evidence="6 7">Large ribosomal subunit protein uL4</fullName>
    </recommendedName>
</protein>
<evidence type="ECO:0000256" key="8">
    <source>
        <dbReference type="SAM" id="MobiDB-lite"/>
    </source>
</evidence>
<keyword evidence="2 7" id="KW-0699">rRNA-binding</keyword>
<dbReference type="GO" id="GO:0005840">
    <property type="term" value="C:ribosome"/>
    <property type="evidence" value="ECO:0007669"/>
    <property type="project" value="UniProtKB-KW"/>
</dbReference>
<evidence type="ECO:0000256" key="6">
    <source>
        <dbReference type="ARBA" id="ARBA00035244"/>
    </source>
</evidence>
<dbReference type="EMBL" id="CP016768">
    <property type="protein sequence ID" value="ASY08910.1"/>
    <property type="molecule type" value="Genomic_DNA"/>
</dbReference>
<accession>A0A249JWL1</accession>
<dbReference type="PANTHER" id="PTHR10746:SF6">
    <property type="entry name" value="LARGE RIBOSOMAL SUBUNIT PROTEIN UL4M"/>
    <property type="match status" value="1"/>
</dbReference>
<dbReference type="OrthoDB" id="9803201at2"/>
<dbReference type="GO" id="GO:0006412">
    <property type="term" value="P:translation"/>
    <property type="evidence" value="ECO:0007669"/>
    <property type="project" value="UniProtKB-UniRule"/>
</dbReference>
<dbReference type="Proteomes" id="UP000217153">
    <property type="component" value="Chromosome"/>
</dbReference>
<evidence type="ECO:0000256" key="7">
    <source>
        <dbReference type="HAMAP-Rule" id="MF_01328"/>
    </source>
</evidence>
<comment type="subunit">
    <text evidence="7">Part of the 50S ribosomal subunit.</text>
</comment>
<dbReference type="GO" id="GO:1990904">
    <property type="term" value="C:ribonucleoprotein complex"/>
    <property type="evidence" value="ECO:0007669"/>
    <property type="project" value="UniProtKB-KW"/>
</dbReference>
<dbReference type="FunFam" id="3.40.1370.10:FF:000004">
    <property type="entry name" value="50S ribosomal protein L4"/>
    <property type="match status" value="1"/>
</dbReference>
<comment type="function">
    <text evidence="7">One of the primary rRNA binding proteins, this protein initially binds near the 5'-end of the 23S rRNA. It is important during the early stages of 50S assembly. It makes multiple contacts with different domains of the 23S rRNA in the assembled 50S subunit and ribosome.</text>
</comment>
<evidence type="ECO:0000313" key="9">
    <source>
        <dbReference type="EMBL" id="ASY08910.1"/>
    </source>
</evidence>
<comment type="similarity">
    <text evidence="1 7">Belongs to the universal ribosomal protein uL4 family.</text>
</comment>
<dbReference type="Gene3D" id="3.40.1370.10">
    <property type="match status" value="1"/>
</dbReference>
<evidence type="ECO:0000256" key="2">
    <source>
        <dbReference type="ARBA" id="ARBA00022730"/>
    </source>
</evidence>
<dbReference type="GO" id="GO:0019843">
    <property type="term" value="F:rRNA binding"/>
    <property type="evidence" value="ECO:0007669"/>
    <property type="project" value="UniProtKB-UniRule"/>
</dbReference>
<keyword evidence="3 7" id="KW-0694">RNA-binding</keyword>
<dbReference type="InterPro" id="IPR023574">
    <property type="entry name" value="Ribosomal_uL4_dom_sf"/>
</dbReference>
<dbReference type="Pfam" id="PF00573">
    <property type="entry name" value="Ribosomal_L4"/>
    <property type="match status" value="1"/>
</dbReference>